<comment type="pathway">
    <text evidence="1">Cofactor biosynthesis; ubiquinone biosynthesis.</text>
</comment>
<reference evidence="4" key="2">
    <citation type="submission" date="2020-09" db="EMBL/GenBank/DDBJ databases">
        <authorList>
            <person name="Sun Q."/>
            <person name="Kim S."/>
        </authorList>
    </citation>
    <scope>NUCLEOTIDE SEQUENCE</scope>
    <source>
        <strain evidence="4">KCTC 42731</strain>
    </source>
</reference>
<comment type="caution">
    <text evidence="4">The sequence shown here is derived from an EMBL/GenBank/DDBJ whole genome shotgun (WGS) entry which is preliminary data.</text>
</comment>
<evidence type="ECO:0000256" key="2">
    <source>
        <dbReference type="SAM" id="Coils"/>
    </source>
</evidence>
<keyword evidence="1" id="KW-0963">Cytoplasm</keyword>
<evidence type="ECO:0000313" key="4">
    <source>
        <dbReference type="EMBL" id="GHF99962.1"/>
    </source>
</evidence>
<dbReference type="InterPro" id="IPR036527">
    <property type="entry name" value="SCP2_sterol-bd_dom_sf"/>
</dbReference>
<comment type="similarity">
    <text evidence="1">Belongs to the UbiJ family.</text>
</comment>
<evidence type="ECO:0000259" key="3">
    <source>
        <dbReference type="Pfam" id="PF02036"/>
    </source>
</evidence>
<reference evidence="4" key="1">
    <citation type="journal article" date="2014" name="Int. J. Syst. Evol. Microbiol.">
        <title>Complete genome sequence of Corynebacterium casei LMG S-19264T (=DSM 44701T), isolated from a smear-ripened cheese.</title>
        <authorList>
            <consortium name="US DOE Joint Genome Institute (JGI-PGF)"/>
            <person name="Walter F."/>
            <person name="Albersmeier A."/>
            <person name="Kalinowski J."/>
            <person name="Ruckert C."/>
        </authorList>
    </citation>
    <scope>NUCLEOTIDE SEQUENCE</scope>
    <source>
        <strain evidence="4">KCTC 42731</strain>
    </source>
</reference>
<proteinExistence type="inferred from homology"/>
<feature type="domain" description="SCP2" evidence="3">
    <location>
        <begin position="25"/>
        <end position="113"/>
    </location>
</feature>
<protein>
    <recommendedName>
        <fullName evidence="1">Ubiquinone biosynthesis accessory factor UbiJ</fullName>
    </recommendedName>
</protein>
<gene>
    <name evidence="1" type="primary">ubiJ</name>
    <name evidence="4" type="ORF">GCM10017161_30680</name>
</gene>
<evidence type="ECO:0000313" key="5">
    <source>
        <dbReference type="Proteomes" id="UP000623842"/>
    </source>
</evidence>
<dbReference type="GO" id="GO:0006744">
    <property type="term" value="P:ubiquinone biosynthetic process"/>
    <property type="evidence" value="ECO:0007669"/>
    <property type="project" value="UniProtKB-UniRule"/>
</dbReference>
<keyword evidence="2" id="KW-0175">Coiled coil</keyword>
<evidence type="ECO:0000256" key="1">
    <source>
        <dbReference type="HAMAP-Rule" id="MF_02215"/>
    </source>
</evidence>
<dbReference type="SUPFAM" id="SSF55718">
    <property type="entry name" value="SCP-like"/>
    <property type="match status" value="1"/>
</dbReference>
<name>A0A919BLX0_9GAMM</name>
<comment type="function">
    <text evidence="1">Required for ubiquinone (coenzyme Q) biosynthesis. Binds hydrophobic ubiquinone biosynthetic intermediates via its SCP2 domain and is essential for the stability of the Ubi complex. May constitute a docking platform where Ubi enzymes assemble and access their SCP2-bound polyprenyl substrates.</text>
</comment>
<sequence length="210" mass="23867">MSFMYQQILCSLIEKIANGVVNKAEIDRSVLASLEQKTLSLELRELGFPICCSVNEQRFVITGVVERSDCTISTDIKSLKLLQKEQQLTELIRQEQLDIKGDIKVAQQFAQLAESFNFDWGKELSNHIGDVPAYKVEQLQIWLKSKFSFAQQQIKSDASEWLVHEKNLLVTLPELAVFSEQVQSVKADLADLEQRIATLLADHQADEDIK</sequence>
<dbReference type="InterPro" id="IPR038989">
    <property type="entry name" value="UbiJ"/>
</dbReference>
<dbReference type="PANTHER" id="PTHR38693:SF1">
    <property type="entry name" value="UBIQUINONE BIOSYNTHESIS ACCESSORY FACTOR UBIJ"/>
    <property type="match status" value="1"/>
</dbReference>
<dbReference type="InterPro" id="IPR003033">
    <property type="entry name" value="SCP2_sterol-bd_dom"/>
</dbReference>
<dbReference type="PANTHER" id="PTHR38693">
    <property type="entry name" value="UBIQUINONE BIOSYNTHESIS PROTEIN UBIJ"/>
    <property type="match status" value="1"/>
</dbReference>
<comment type="subcellular location">
    <subcellularLocation>
        <location evidence="1">Cytoplasm</location>
    </subcellularLocation>
</comment>
<feature type="coiled-coil region" evidence="2">
    <location>
        <begin position="175"/>
        <end position="202"/>
    </location>
</feature>
<keyword evidence="1" id="KW-0831">Ubiquinone biosynthesis</keyword>
<dbReference type="HAMAP" id="MF_02215">
    <property type="entry name" value="UbiJ"/>
    <property type="match status" value="1"/>
</dbReference>
<accession>A0A919BLX0</accession>
<dbReference type="Proteomes" id="UP000623842">
    <property type="component" value="Unassembled WGS sequence"/>
</dbReference>
<dbReference type="AlphaFoldDB" id="A0A919BLX0"/>
<dbReference type="EMBL" id="BNCK01000007">
    <property type="protein sequence ID" value="GHF99962.1"/>
    <property type="molecule type" value="Genomic_DNA"/>
</dbReference>
<keyword evidence="5" id="KW-1185">Reference proteome</keyword>
<dbReference type="Pfam" id="PF02036">
    <property type="entry name" value="SCP2"/>
    <property type="match status" value="1"/>
</dbReference>
<dbReference type="GO" id="GO:0005737">
    <property type="term" value="C:cytoplasm"/>
    <property type="evidence" value="ECO:0007669"/>
    <property type="project" value="UniProtKB-SubCell"/>
</dbReference>
<organism evidence="4 5">
    <name type="scientific">Thalassotalea marina</name>
    <dbReference type="NCBI Taxonomy" id="1673741"/>
    <lineage>
        <taxon>Bacteria</taxon>
        <taxon>Pseudomonadati</taxon>
        <taxon>Pseudomonadota</taxon>
        <taxon>Gammaproteobacteria</taxon>
        <taxon>Alteromonadales</taxon>
        <taxon>Colwelliaceae</taxon>
        <taxon>Thalassotalea</taxon>
    </lineage>
</organism>